<accession>A0A017TAB7</accession>
<dbReference type="eggNOG" id="ENOG502ZANT">
    <property type="taxonomic scope" value="Bacteria"/>
</dbReference>
<reference evidence="2 3" key="1">
    <citation type="submission" date="2013-05" db="EMBL/GenBank/DDBJ databases">
        <title>Genome assembly of Chondromyces apiculatus DSM 436.</title>
        <authorList>
            <person name="Sharma G."/>
            <person name="Khatri I."/>
            <person name="Kaur C."/>
            <person name="Mayilraj S."/>
            <person name="Subramanian S."/>
        </authorList>
    </citation>
    <scope>NUCLEOTIDE SEQUENCE [LARGE SCALE GENOMIC DNA]</scope>
    <source>
        <strain evidence="2 3">DSM 436</strain>
    </source>
</reference>
<dbReference type="RefSeq" id="WP_156040772.1">
    <property type="nucleotide sequence ID" value="NZ_ASRX01000018.1"/>
</dbReference>
<gene>
    <name evidence="2" type="ORF">CAP_2359</name>
</gene>
<dbReference type="EMBL" id="ASRX01000018">
    <property type="protein sequence ID" value="EYF06169.1"/>
    <property type="molecule type" value="Genomic_DNA"/>
</dbReference>
<feature type="region of interest" description="Disordered" evidence="1">
    <location>
        <begin position="228"/>
        <end position="250"/>
    </location>
</feature>
<evidence type="ECO:0000313" key="3">
    <source>
        <dbReference type="Proteomes" id="UP000019678"/>
    </source>
</evidence>
<dbReference type="OrthoDB" id="5498019at2"/>
<comment type="caution">
    <text evidence="2">The sequence shown here is derived from an EMBL/GenBank/DDBJ whole genome shotgun (WGS) entry which is preliminary data.</text>
</comment>
<protein>
    <submittedName>
        <fullName evidence="2">Uncharacterized protein</fullName>
    </submittedName>
</protein>
<proteinExistence type="predicted"/>
<dbReference type="STRING" id="1192034.CAP_2359"/>
<dbReference type="AlphaFoldDB" id="A0A017TAB7"/>
<keyword evidence="3" id="KW-1185">Reference proteome</keyword>
<evidence type="ECO:0000256" key="1">
    <source>
        <dbReference type="SAM" id="MobiDB-lite"/>
    </source>
</evidence>
<name>A0A017TAB7_9BACT</name>
<evidence type="ECO:0000313" key="2">
    <source>
        <dbReference type="EMBL" id="EYF06169.1"/>
    </source>
</evidence>
<sequence length="267" mass="29573">MLEEIRRGNVPASHRTLVRLDFSGESRSGQKHDVTLWVMPDYVSIGDDADHVRVPMTPLTAQLVADHLGYLLPTSRMVDLIHQKAAVRLQPYPLPPSERMVLMEEFARHSRLIDRQLGEQGLVGRGAMLVAGHKKDIVLSNRLLSAPHRVAIYGWHDPRAQPIQPLSTIHGDWYADYSHGVRLVSTTMLLDGTPMRVEEALHDVDLAQLLSDEGPIVRTRYPTELGFGKPRGLPGLAPAPAPTPTPTQHLGPEQALAFYQGIPSTAR</sequence>
<dbReference type="Proteomes" id="UP000019678">
    <property type="component" value="Unassembled WGS sequence"/>
</dbReference>
<organism evidence="2 3">
    <name type="scientific">Chondromyces apiculatus DSM 436</name>
    <dbReference type="NCBI Taxonomy" id="1192034"/>
    <lineage>
        <taxon>Bacteria</taxon>
        <taxon>Pseudomonadati</taxon>
        <taxon>Myxococcota</taxon>
        <taxon>Polyangia</taxon>
        <taxon>Polyangiales</taxon>
        <taxon>Polyangiaceae</taxon>
        <taxon>Chondromyces</taxon>
    </lineage>
</organism>